<dbReference type="InterPro" id="IPR008927">
    <property type="entry name" value="6-PGluconate_DH-like_C_sf"/>
</dbReference>
<keyword evidence="3" id="KW-0520">NAD</keyword>
<keyword evidence="2" id="KW-0560">Oxidoreductase</keyword>
<accession>A0A6L8KGN6</accession>
<dbReference type="SMART" id="SM00984">
    <property type="entry name" value="UDPG_MGDP_dh_C"/>
    <property type="match status" value="1"/>
</dbReference>
<evidence type="ECO:0000313" key="6">
    <source>
        <dbReference type="EMBL" id="MYM25897.1"/>
    </source>
</evidence>
<dbReference type="SUPFAM" id="SSF48179">
    <property type="entry name" value="6-phosphogluconate dehydrogenase C-terminal domain-like"/>
    <property type="match status" value="1"/>
</dbReference>
<evidence type="ECO:0000259" key="5">
    <source>
        <dbReference type="SMART" id="SM00984"/>
    </source>
</evidence>
<dbReference type="Proteomes" id="UP000479335">
    <property type="component" value="Unassembled WGS sequence"/>
</dbReference>
<dbReference type="Gene3D" id="3.40.50.720">
    <property type="entry name" value="NAD(P)-binding Rossmann-like Domain"/>
    <property type="match status" value="2"/>
</dbReference>
<dbReference type="Pfam" id="PF03720">
    <property type="entry name" value="UDPG_MGDP_dh_C"/>
    <property type="match status" value="1"/>
</dbReference>
<dbReference type="InterPro" id="IPR028359">
    <property type="entry name" value="UDP_ManNAc/GlcNAc_DH"/>
</dbReference>
<dbReference type="InterPro" id="IPR014026">
    <property type="entry name" value="UDP-Glc/GDP-Man_DH_dimer"/>
</dbReference>
<gene>
    <name evidence="6" type="ORF">GTP46_25030</name>
</gene>
<dbReference type="PIRSF" id="PIRSF500136">
    <property type="entry name" value="UDP_ManNAc_DH"/>
    <property type="match status" value="1"/>
</dbReference>
<dbReference type="InterPro" id="IPR036220">
    <property type="entry name" value="UDP-Glc/GDP-Man_DH_C_sf"/>
</dbReference>
<dbReference type="GO" id="GO:0051287">
    <property type="term" value="F:NAD binding"/>
    <property type="evidence" value="ECO:0007669"/>
    <property type="project" value="InterPro"/>
</dbReference>
<dbReference type="PANTHER" id="PTHR43491:SF2">
    <property type="entry name" value="UDP-N-ACETYL-D-MANNOSAMINE DEHYDROGENASE"/>
    <property type="match status" value="1"/>
</dbReference>
<dbReference type="Pfam" id="PF03721">
    <property type="entry name" value="UDPG_MGDP_dh_N"/>
    <property type="match status" value="1"/>
</dbReference>
<dbReference type="GO" id="GO:0016616">
    <property type="term" value="F:oxidoreductase activity, acting on the CH-OH group of donors, NAD or NADP as acceptor"/>
    <property type="evidence" value="ECO:0007669"/>
    <property type="project" value="InterPro"/>
</dbReference>
<dbReference type="GO" id="GO:0000271">
    <property type="term" value="P:polysaccharide biosynthetic process"/>
    <property type="evidence" value="ECO:0007669"/>
    <property type="project" value="InterPro"/>
</dbReference>
<evidence type="ECO:0000256" key="4">
    <source>
        <dbReference type="PIRNR" id="PIRNR000124"/>
    </source>
</evidence>
<dbReference type="InterPro" id="IPR014027">
    <property type="entry name" value="UDP-Glc/GDP-Man_DH_C"/>
</dbReference>
<reference evidence="6 7" key="1">
    <citation type="submission" date="2019-12" db="EMBL/GenBank/DDBJ databases">
        <title>Novel species isolated from a subtropical stream in China.</title>
        <authorList>
            <person name="Lu H."/>
        </authorList>
    </citation>
    <scope>NUCLEOTIDE SEQUENCE [LARGE SCALE GENOMIC DNA]</scope>
    <source>
        <strain evidence="6 7">FT135W</strain>
    </source>
</reference>
<dbReference type="GO" id="GO:0016628">
    <property type="term" value="F:oxidoreductase activity, acting on the CH-CH group of donors, NAD or NADP as acceptor"/>
    <property type="evidence" value="ECO:0007669"/>
    <property type="project" value="InterPro"/>
</dbReference>
<dbReference type="InterPro" id="IPR001732">
    <property type="entry name" value="UDP-Glc/GDP-Man_DH_N"/>
</dbReference>
<dbReference type="PANTHER" id="PTHR43491">
    <property type="entry name" value="UDP-N-ACETYL-D-MANNOSAMINE DEHYDROGENASE"/>
    <property type="match status" value="1"/>
</dbReference>
<dbReference type="RefSeq" id="WP_161009344.1">
    <property type="nucleotide sequence ID" value="NZ_WWCN01000020.1"/>
</dbReference>
<dbReference type="SUPFAM" id="SSF52413">
    <property type="entry name" value="UDP-glucose/GDP-mannose dehydrogenase C-terminal domain"/>
    <property type="match status" value="1"/>
</dbReference>
<comment type="caution">
    <text evidence="6">The sequence shown here is derived from an EMBL/GenBank/DDBJ whole genome shotgun (WGS) entry which is preliminary data.</text>
</comment>
<keyword evidence="7" id="KW-1185">Reference proteome</keyword>
<proteinExistence type="inferred from homology"/>
<evidence type="ECO:0000256" key="3">
    <source>
        <dbReference type="ARBA" id="ARBA00023027"/>
    </source>
</evidence>
<dbReference type="Pfam" id="PF00984">
    <property type="entry name" value="UDPG_MGDP_dh"/>
    <property type="match status" value="1"/>
</dbReference>
<comment type="similarity">
    <text evidence="1 4">Belongs to the UDP-glucose/GDP-mannose dehydrogenase family.</text>
</comment>
<protein>
    <submittedName>
        <fullName evidence="6">Nucleotide sugar dehydrogenase</fullName>
    </submittedName>
</protein>
<dbReference type="AlphaFoldDB" id="A0A6L8KGN6"/>
<evidence type="ECO:0000256" key="1">
    <source>
        <dbReference type="ARBA" id="ARBA00006601"/>
    </source>
</evidence>
<name>A0A6L8KGN6_9BURK</name>
<organism evidence="6 7">
    <name type="scientific">Duganella flavida</name>
    <dbReference type="NCBI Taxonomy" id="2692175"/>
    <lineage>
        <taxon>Bacteria</taxon>
        <taxon>Pseudomonadati</taxon>
        <taxon>Pseudomonadota</taxon>
        <taxon>Betaproteobacteria</taxon>
        <taxon>Burkholderiales</taxon>
        <taxon>Oxalobacteraceae</taxon>
        <taxon>Telluria group</taxon>
        <taxon>Duganella</taxon>
    </lineage>
</organism>
<sequence length="427" mass="46142">MHNRKISVVGLGYVGLPVAVAFGSSAPTIGFDINEVRLTELRNGHDRTNEVAAAELQRTDIVYTADTAVLAGADFHIVAVPTPVDDAHQPDLTPVVRASETVGKALKRGDIVVYESTVYPGVTEEICVPILERVSGLQCGRDFTVGYSPERINPGDKEHTFTKIKKVVSGQDAATLEVVAAVYASVVTAGVYKAASIKVAEAAKVIENTQRDLNIALMNELSLIFSRMHIDTNDVLEAAGTKWNFLKFKPGLVGGHCIGVDPYYLTHKAEKLGYHSQVILAGRRINDGMGAYIAQQTIKQMICAGHDVGKSTVTVFGLTFKENCPDLRNSKVIDVIRELQSFGVTVQVTDAEADSAEAEHEYGVSLTPVDALKPAHAAVVAVAHHAYLGWTPADYQRLLQDKPVLIDVKGICDQAQFRAAGISLWRL</sequence>
<dbReference type="EMBL" id="WWCN01000020">
    <property type="protein sequence ID" value="MYM25897.1"/>
    <property type="molecule type" value="Genomic_DNA"/>
</dbReference>
<evidence type="ECO:0000313" key="7">
    <source>
        <dbReference type="Proteomes" id="UP000479335"/>
    </source>
</evidence>
<dbReference type="PIRSF" id="PIRSF000124">
    <property type="entry name" value="UDPglc_GDPman_dh"/>
    <property type="match status" value="1"/>
</dbReference>
<evidence type="ECO:0000256" key="2">
    <source>
        <dbReference type="ARBA" id="ARBA00023002"/>
    </source>
</evidence>
<dbReference type="InterPro" id="IPR036291">
    <property type="entry name" value="NAD(P)-bd_dom_sf"/>
</dbReference>
<feature type="domain" description="UDP-glucose/GDP-mannose dehydrogenase C-terminal" evidence="5">
    <location>
        <begin position="314"/>
        <end position="414"/>
    </location>
</feature>
<dbReference type="NCBIfam" id="TIGR03026">
    <property type="entry name" value="NDP-sugDHase"/>
    <property type="match status" value="1"/>
</dbReference>
<dbReference type="SUPFAM" id="SSF51735">
    <property type="entry name" value="NAD(P)-binding Rossmann-fold domains"/>
    <property type="match status" value="1"/>
</dbReference>
<dbReference type="InterPro" id="IPR017476">
    <property type="entry name" value="UDP-Glc/GDP-Man"/>
</dbReference>